<dbReference type="InterPro" id="IPR002477">
    <property type="entry name" value="Peptidoglycan-bd-like"/>
</dbReference>
<name>A0ABT9ZX34_9BACI</name>
<reference evidence="7 8" key="1">
    <citation type="submission" date="2023-07" db="EMBL/GenBank/DDBJ databases">
        <title>Genomic Encyclopedia of Type Strains, Phase IV (KMG-IV): sequencing the most valuable type-strain genomes for metagenomic binning, comparative biology and taxonomic classification.</title>
        <authorList>
            <person name="Goeker M."/>
        </authorList>
    </citation>
    <scope>NUCLEOTIDE SEQUENCE [LARGE SCALE GENOMIC DNA]</scope>
    <source>
        <strain evidence="7 8">DSM 9768</strain>
    </source>
</reference>
<dbReference type="Gene3D" id="3.90.1720.10">
    <property type="entry name" value="endopeptidase domain like (from Nostoc punctiforme)"/>
    <property type="match status" value="1"/>
</dbReference>
<dbReference type="PANTHER" id="PTHR47053:SF1">
    <property type="entry name" value="MUREIN DD-ENDOPEPTIDASE MEPH-RELATED"/>
    <property type="match status" value="1"/>
</dbReference>
<evidence type="ECO:0000256" key="3">
    <source>
        <dbReference type="ARBA" id="ARBA00022801"/>
    </source>
</evidence>
<protein>
    <submittedName>
        <fullName evidence="7">Cell wall-associated NlpC family hydrolase</fullName>
    </submittedName>
</protein>
<evidence type="ECO:0000313" key="8">
    <source>
        <dbReference type="Proteomes" id="UP001230005"/>
    </source>
</evidence>
<dbReference type="Proteomes" id="UP001230005">
    <property type="component" value="Unassembled WGS sequence"/>
</dbReference>
<dbReference type="SUPFAM" id="SSF47090">
    <property type="entry name" value="PGBD-like"/>
    <property type="match status" value="2"/>
</dbReference>
<comment type="caution">
    <text evidence="7">The sequence shown here is derived from an EMBL/GenBank/DDBJ whole genome shotgun (WGS) entry which is preliminary data.</text>
</comment>
<feature type="region of interest" description="Disordered" evidence="5">
    <location>
        <begin position="332"/>
        <end position="366"/>
    </location>
</feature>
<evidence type="ECO:0000313" key="7">
    <source>
        <dbReference type="EMBL" id="MDQ0255798.1"/>
    </source>
</evidence>
<evidence type="ECO:0000256" key="1">
    <source>
        <dbReference type="ARBA" id="ARBA00007074"/>
    </source>
</evidence>
<organism evidence="7 8">
    <name type="scientific">Evansella vedderi</name>
    <dbReference type="NCBI Taxonomy" id="38282"/>
    <lineage>
        <taxon>Bacteria</taxon>
        <taxon>Bacillati</taxon>
        <taxon>Bacillota</taxon>
        <taxon>Bacilli</taxon>
        <taxon>Bacillales</taxon>
        <taxon>Bacillaceae</taxon>
        <taxon>Evansella</taxon>
    </lineage>
</organism>
<dbReference type="PANTHER" id="PTHR47053">
    <property type="entry name" value="MUREIN DD-ENDOPEPTIDASE MEPH-RELATED"/>
    <property type="match status" value="1"/>
</dbReference>
<gene>
    <name evidence="7" type="ORF">J2S74_003180</name>
</gene>
<evidence type="ECO:0000256" key="4">
    <source>
        <dbReference type="ARBA" id="ARBA00022807"/>
    </source>
</evidence>
<feature type="compositionally biased region" description="Low complexity" evidence="5">
    <location>
        <begin position="339"/>
        <end position="366"/>
    </location>
</feature>
<evidence type="ECO:0000256" key="2">
    <source>
        <dbReference type="ARBA" id="ARBA00022670"/>
    </source>
</evidence>
<dbReference type="EMBL" id="JAUSUG010000012">
    <property type="protein sequence ID" value="MDQ0255798.1"/>
    <property type="molecule type" value="Genomic_DNA"/>
</dbReference>
<dbReference type="GO" id="GO:0016787">
    <property type="term" value="F:hydrolase activity"/>
    <property type="evidence" value="ECO:0007669"/>
    <property type="project" value="UniProtKB-KW"/>
</dbReference>
<comment type="similarity">
    <text evidence="1">Belongs to the peptidase C40 family.</text>
</comment>
<dbReference type="Gene3D" id="1.10.101.10">
    <property type="entry name" value="PGBD-like superfamily/PGBD"/>
    <property type="match status" value="2"/>
</dbReference>
<dbReference type="SUPFAM" id="SSF54001">
    <property type="entry name" value="Cysteine proteinases"/>
    <property type="match status" value="1"/>
</dbReference>
<dbReference type="InterPro" id="IPR036365">
    <property type="entry name" value="PGBD-like_sf"/>
</dbReference>
<evidence type="ECO:0000256" key="5">
    <source>
        <dbReference type="SAM" id="MobiDB-lite"/>
    </source>
</evidence>
<accession>A0ABT9ZX34</accession>
<dbReference type="InterPro" id="IPR000064">
    <property type="entry name" value="NLP_P60_dom"/>
</dbReference>
<keyword evidence="2" id="KW-0645">Protease</keyword>
<feature type="domain" description="NlpC/P60" evidence="6">
    <location>
        <begin position="363"/>
        <end position="480"/>
    </location>
</feature>
<dbReference type="Pfam" id="PF01471">
    <property type="entry name" value="PG_binding_1"/>
    <property type="match status" value="2"/>
</dbReference>
<dbReference type="Pfam" id="PF00877">
    <property type="entry name" value="NLPC_P60"/>
    <property type="match status" value="1"/>
</dbReference>
<proteinExistence type="inferred from homology"/>
<dbReference type="RefSeq" id="WP_307326952.1">
    <property type="nucleotide sequence ID" value="NZ_JAUSUG010000012.1"/>
</dbReference>
<dbReference type="PROSITE" id="PS51935">
    <property type="entry name" value="NLPC_P60"/>
    <property type="match status" value="1"/>
</dbReference>
<sequence length="480" mass="53482">MSKFNLKDHKGTVIFTSVVAGAALAPILTGQLHHEGQQEKNTEIRKPLTSNAPVETINQHRINPIHPLQNAREQWNRTSESSSKTLTASAHTERNITFNKKIDSLDDFPPLRLVSEERGDSEEFNLASEIREMRSVWPEDTLLNVGDEGPKVETIQRLLKEIGYFIHDVDGVYNTKTKNAVRLYQKDHGLMIDGIVGNETITHLVGTKQVVTSDITFAQYDQGSNVFFPDENSETTVFTNQNSTDGIQKKDNDIDDRSYYKYGDVHEEIIELQELLNKAGYFEGVFDGIYGSSTQQAVRMLQREQNLTVDGLAGNQVFTFLRSNDLKKIAENRQQVQQSTSTSAATTTSTSASVEGQESSTSSSTVEKIISRAQELIGSSYLWGGTTPAGFDCSGFLVYVYRHAGKELPRTVADIWNASSSVSSPKRGDLVFFETYKPGPSHAGIYLGDGAFIHTGSSGTQISYLNETYWERRYLGAKRF</sequence>
<keyword evidence="8" id="KW-1185">Reference proteome</keyword>
<dbReference type="InterPro" id="IPR038765">
    <property type="entry name" value="Papain-like_cys_pep_sf"/>
</dbReference>
<dbReference type="InterPro" id="IPR036366">
    <property type="entry name" value="PGBDSf"/>
</dbReference>
<dbReference type="InterPro" id="IPR051202">
    <property type="entry name" value="Peptidase_C40"/>
</dbReference>
<keyword evidence="4" id="KW-0788">Thiol protease</keyword>
<keyword evidence="3 7" id="KW-0378">Hydrolase</keyword>
<evidence type="ECO:0000259" key="6">
    <source>
        <dbReference type="PROSITE" id="PS51935"/>
    </source>
</evidence>